<evidence type="ECO:0000256" key="1">
    <source>
        <dbReference type="SAM" id="MobiDB-lite"/>
    </source>
</evidence>
<dbReference type="Proteomes" id="UP001221898">
    <property type="component" value="Unassembled WGS sequence"/>
</dbReference>
<sequence length="116" mass="12780">MEDVPASDWDQPWKCGEVCEGNLCVAQLHPLDRGSPAAERQAPDPVDLQPIRRVGTNNATREAIHWECLICHKDMALASQVLCFWQQPVFREVQSAILQGLAELGAGQVPPSLLLP</sequence>
<keyword evidence="3" id="KW-1185">Reference proteome</keyword>
<evidence type="ECO:0000313" key="3">
    <source>
        <dbReference type="Proteomes" id="UP001221898"/>
    </source>
</evidence>
<dbReference type="EMBL" id="JAINUG010001177">
    <property type="protein sequence ID" value="KAJ8358097.1"/>
    <property type="molecule type" value="Genomic_DNA"/>
</dbReference>
<dbReference type="AlphaFoldDB" id="A0AAD7R284"/>
<gene>
    <name evidence="2" type="ORF">AAFF_G00034070</name>
</gene>
<protein>
    <submittedName>
        <fullName evidence="2">Uncharacterized protein</fullName>
    </submittedName>
</protein>
<reference evidence="2" key="1">
    <citation type="journal article" date="2023" name="Science">
        <title>Genome structures resolve the early diversification of teleost fishes.</title>
        <authorList>
            <person name="Parey E."/>
            <person name="Louis A."/>
            <person name="Montfort J."/>
            <person name="Bouchez O."/>
            <person name="Roques C."/>
            <person name="Iampietro C."/>
            <person name="Lluch J."/>
            <person name="Castinel A."/>
            <person name="Donnadieu C."/>
            <person name="Desvignes T."/>
            <person name="Floi Bucao C."/>
            <person name="Jouanno E."/>
            <person name="Wen M."/>
            <person name="Mejri S."/>
            <person name="Dirks R."/>
            <person name="Jansen H."/>
            <person name="Henkel C."/>
            <person name="Chen W.J."/>
            <person name="Zahm M."/>
            <person name="Cabau C."/>
            <person name="Klopp C."/>
            <person name="Thompson A.W."/>
            <person name="Robinson-Rechavi M."/>
            <person name="Braasch I."/>
            <person name="Lecointre G."/>
            <person name="Bobe J."/>
            <person name="Postlethwait J.H."/>
            <person name="Berthelot C."/>
            <person name="Roest Crollius H."/>
            <person name="Guiguen Y."/>
        </authorList>
    </citation>
    <scope>NUCLEOTIDE SEQUENCE</scope>
    <source>
        <strain evidence="2">NC1722</strain>
    </source>
</reference>
<evidence type="ECO:0000313" key="2">
    <source>
        <dbReference type="EMBL" id="KAJ8358097.1"/>
    </source>
</evidence>
<proteinExistence type="predicted"/>
<comment type="caution">
    <text evidence="2">The sequence shown here is derived from an EMBL/GenBank/DDBJ whole genome shotgun (WGS) entry which is preliminary data.</text>
</comment>
<feature type="region of interest" description="Disordered" evidence="1">
    <location>
        <begin position="34"/>
        <end position="53"/>
    </location>
</feature>
<organism evidence="2 3">
    <name type="scientific">Aldrovandia affinis</name>
    <dbReference type="NCBI Taxonomy" id="143900"/>
    <lineage>
        <taxon>Eukaryota</taxon>
        <taxon>Metazoa</taxon>
        <taxon>Chordata</taxon>
        <taxon>Craniata</taxon>
        <taxon>Vertebrata</taxon>
        <taxon>Euteleostomi</taxon>
        <taxon>Actinopterygii</taxon>
        <taxon>Neopterygii</taxon>
        <taxon>Teleostei</taxon>
        <taxon>Notacanthiformes</taxon>
        <taxon>Halosauridae</taxon>
        <taxon>Aldrovandia</taxon>
    </lineage>
</organism>
<name>A0AAD7R284_9TELE</name>
<accession>A0AAD7R284</accession>